<dbReference type="InterPro" id="IPR051243">
    <property type="entry name" value="PcG_WD-repeat"/>
</dbReference>
<evidence type="ECO:0000256" key="4">
    <source>
        <dbReference type="ARBA" id="ARBA00023015"/>
    </source>
</evidence>
<dbReference type="SMART" id="SM00320">
    <property type="entry name" value="WD40"/>
    <property type="match status" value="3"/>
</dbReference>
<evidence type="ECO:0000256" key="2">
    <source>
        <dbReference type="ARBA" id="ARBA00022574"/>
    </source>
</evidence>
<keyword evidence="2 6" id="KW-0853">WD repeat</keyword>
<comment type="caution">
    <text evidence="7">The sequence shown here is derived from an EMBL/GenBank/DDBJ whole genome shotgun (WGS) entry which is preliminary data.</text>
</comment>
<dbReference type="PROSITE" id="PS50082">
    <property type="entry name" value="WD_REPEATS_2"/>
    <property type="match status" value="1"/>
</dbReference>
<evidence type="ECO:0000256" key="5">
    <source>
        <dbReference type="ARBA" id="ARBA00023163"/>
    </source>
</evidence>
<dbReference type="OrthoDB" id="7318948at2759"/>
<evidence type="ECO:0000313" key="8">
    <source>
        <dbReference type="Proteomes" id="UP000489600"/>
    </source>
</evidence>
<dbReference type="Proteomes" id="UP000489600">
    <property type="component" value="Unassembled WGS sequence"/>
</dbReference>
<dbReference type="InterPro" id="IPR001680">
    <property type="entry name" value="WD40_rpt"/>
</dbReference>
<evidence type="ECO:0000256" key="3">
    <source>
        <dbReference type="ARBA" id="ARBA00022737"/>
    </source>
</evidence>
<gene>
    <name evidence="7" type="ORF">ANE_LOCUS15583</name>
</gene>
<keyword evidence="4" id="KW-0805">Transcription regulation</keyword>
<evidence type="ECO:0000256" key="1">
    <source>
        <dbReference type="ARBA" id="ARBA00008075"/>
    </source>
</evidence>
<accession>A0A565BUS7</accession>
<keyword evidence="5" id="KW-0804">Transcription</keyword>
<protein>
    <submittedName>
        <fullName evidence="7">Uncharacterized protein</fullName>
    </submittedName>
</protein>
<feature type="repeat" description="WD" evidence="6">
    <location>
        <begin position="124"/>
        <end position="165"/>
    </location>
</feature>
<dbReference type="PANTHER" id="PTHR10253">
    <property type="entry name" value="POLYCOMB PROTEIN"/>
    <property type="match status" value="1"/>
</dbReference>
<reference evidence="7" key="1">
    <citation type="submission" date="2019-07" db="EMBL/GenBank/DDBJ databases">
        <authorList>
            <person name="Dittberner H."/>
        </authorList>
    </citation>
    <scope>NUCLEOTIDE SEQUENCE [LARGE SCALE GENOMIC DNA]</scope>
</reference>
<comment type="similarity">
    <text evidence="1">Belongs to the WD repeat ESC family.</text>
</comment>
<organism evidence="7 8">
    <name type="scientific">Arabis nemorensis</name>
    <dbReference type="NCBI Taxonomy" id="586526"/>
    <lineage>
        <taxon>Eukaryota</taxon>
        <taxon>Viridiplantae</taxon>
        <taxon>Streptophyta</taxon>
        <taxon>Embryophyta</taxon>
        <taxon>Tracheophyta</taxon>
        <taxon>Spermatophyta</taxon>
        <taxon>Magnoliopsida</taxon>
        <taxon>eudicotyledons</taxon>
        <taxon>Gunneridae</taxon>
        <taxon>Pentapetalae</taxon>
        <taxon>rosids</taxon>
        <taxon>malvids</taxon>
        <taxon>Brassicales</taxon>
        <taxon>Brassicaceae</taxon>
        <taxon>Arabideae</taxon>
        <taxon>Arabis</taxon>
    </lineage>
</organism>
<keyword evidence="3" id="KW-0677">Repeat</keyword>
<dbReference type="EMBL" id="CABITT030000005">
    <property type="protein sequence ID" value="VVB05139.1"/>
    <property type="molecule type" value="Genomic_DNA"/>
</dbReference>
<dbReference type="AlphaFoldDB" id="A0A565BUS7"/>
<dbReference type="Gene3D" id="2.130.10.10">
    <property type="entry name" value="YVTN repeat-like/Quinoprotein amine dehydrogenase"/>
    <property type="match status" value="1"/>
</dbReference>
<keyword evidence="8" id="KW-1185">Reference proteome</keyword>
<evidence type="ECO:0000313" key="7">
    <source>
        <dbReference type="EMBL" id="VVB05139.1"/>
    </source>
</evidence>
<dbReference type="InterPro" id="IPR015943">
    <property type="entry name" value="WD40/YVTN_repeat-like_dom_sf"/>
</dbReference>
<dbReference type="Pfam" id="PF00400">
    <property type="entry name" value="WD40"/>
    <property type="match status" value="1"/>
</dbReference>
<proteinExistence type="inferred from homology"/>
<dbReference type="InterPro" id="IPR036322">
    <property type="entry name" value="WD40_repeat_dom_sf"/>
</dbReference>
<evidence type="ECO:0000256" key="6">
    <source>
        <dbReference type="PROSITE-ProRule" id="PRU00221"/>
    </source>
</evidence>
<sequence length="357" mass="40998">MVVPPVYEVHKLIDYEMLPHRVKAVACNTHRNRMGAPNDIEIFAVACETRVYCFEVPSGKVPRVEFEVFIDNNIFYSDQFNDEFGVVEWGCIHERRDPYYILVAGSLGIIRVINARNFSLLKSLKGHTHRVTDIKTERNEASLFCSASEESIRLWCIRTGVCTHRVDLYAELQPVPPPSSLDFYVRNRFCILSCGEETGVRLWYLQGKAWKDGWLFKKRKTQKLDAYGATPQLLTVDSNVDFIRCLDRTILTRMPPDELVLFNYLGYGEDGNRDHIRSFPIVSSSKFENNFHFTLAVGNNDGHIVIWNFSRPKNPRKIAMLTDGDDLPITHTAISNDECTKVSINNDGRVIVWKRAT</sequence>
<dbReference type="SUPFAM" id="SSF50978">
    <property type="entry name" value="WD40 repeat-like"/>
    <property type="match status" value="1"/>
</dbReference>
<name>A0A565BUS7_9BRAS</name>